<sequence>MVQESTMICIDNSEWMRNGDLPPTRLQCEQEAAHLIMQCKLRSNPENAVGLLTMADEVRVLSTMTSEDRKLFCKLHEINVEGSSKFMNAIKVAHLALKHRQNRNHKMRIVIFIGSPIEAIDSAELIKLAKKLKKEKVNIDVVCFGEATAESNQIISDFVDTLNGKEGTGSNMVVVSAGSKLRDALAQSPIVRGEDGAGVVPGAGGFDFGIDAEDDPELALALRVSLEEQRARQRQESDAQGGENMQVEGGAPAPVPIAEPSRPAADLASVDPAGMTEEEQLQWALRMSMMQEQSAPAPAAENQARVEERMDVDQQNEQGLITDAEQLQQLVDQIPGAEKSDKNNDGNKQRDSGSKK</sequence>
<keyword evidence="6" id="KW-1185">Reference proteome</keyword>
<dbReference type="PROSITE" id="PS50234">
    <property type="entry name" value="VWFA"/>
    <property type="match status" value="1"/>
</dbReference>
<dbReference type="InterPro" id="IPR027040">
    <property type="entry name" value="PSMD4"/>
</dbReference>
<feature type="domain" description="VWFA" evidence="5">
    <location>
        <begin position="5"/>
        <end position="190"/>
    </location>
</feature>
<keyword evidence="3" id="KW-0647">Proteasome</keyword>
<dbReference type="GO" id="GO:0005829">
    <property type="term" value="C:cytosol"/>
    <property type="evidence" value="ECO:0007669"/>
    <property type="project" value="TreeGrafter"/>
</dbReference>
<dbReference type="GO" id="GO:0008540">
    <property type="term" value="C:proteasome regulatory particle, base subcomplex"/>
    <property type="evidence" value="ECO:0007669"/>
    <property type="project" value="TreeGrafter"/>
</dbReference>
<feature type="region of interest" description="Disordered" evidence="4">
    <location>
        <begin position="229"/>
        <end position="271"/>
    </location>
</feature>
<protein>
    <recommendedName>
        <fullName evidence="2">26S proteasome non-ATPase regulatory subunit 4</fullName>
    </recommendedName>
</protein>
<dbReference type="GO" id="GO:0005634">
    <property type="term" value="C:nucleus"/>
    <property type="evidence" value="ECO:0007669"/>
    <property type="project" value="TreeGrafter"/>
</dbReference>
<dbReference type="Gene3D" id="3.40.50.410">
    <property type="entry name" value="von Willebrand factor, type A domain"/>
    <property type="match status" value="1"/>
</dbReference>
<dbReference type="GO" id="GO:0031593">
    <property type="term" value="F:polyubiquitin modification-dependent protein binding"/>
    <property type="evidence" value="ECO:0007669"/>
    <property type="project" value="TreeGrafter"/>
</dbReference>
<dbReference type="Gene3D" id="6.10.250.380">
    <property type="match status" value="1"/>
</dbReference>
<evidence type="ECO:0000256" key="3">
    <source>
        <dbReference type="ARBA" id="ARBA00022942"/>
    </source>
</evidence>
<feature type="compositionally biased region" description="Polar residues" evidence="4">
    <location>
        <begin position="313"/>
        <end position="331"/>
    </location>
</feature>
<evidence type="ECO:0000256" key="2">
    <source>
        <dbReference type="ARBA" id="ARBA00014934"/>
    </source>
</evidence>
<organism evidence="6 7">
    <name type="scientific">Acrobeloides nanus</name>
    <dbReference type="NCBI Taxonomy" id="290746"/>
    <lineage>
        <taxon>Eukaryota</taxon>
        <taxon>Metazoa</taxon>
        <taxon>Ecdysozoa</taxon>
        <taxon>Nematoda</taxon>
        <taxon>Chromadorea</taxon>
        <taxon>Rhabditida</taxon>
        <taxon>Tylenchina</taxon>
        <taxon>Cephalobomorpha</taxon>
        <taxon>Cephaloboidea</taxon>
        <taxon>Cephalobidae</taxon>
        <taxon>Acrobeloides</taxon>
    </lineage>
</organism>
<dbReference type="InterPro" id="IPR002035">
    <property type="entry name" value="VWF_A"/>
</dbReference>
<dbReference type="SUPFAM" id="SSF53300">
    <property type="entry name" value="vWA-like"/>
    <property type="match status" value="1"/>
</dbReference>
<evidence type="ECO:0000259" key="5">
    <source>
        <dbReference type="PROSITE" id="PS50234"/>
    </source>
</evidence>
<dbReference type="InterPro" id="IPR003903">
    <property type="entry name" value="UIM_dom"/>
</dbReference>
<dbReference type="PANTHER" id="PTHR10223:SF0">
    <property type="entry name" value="26S PROTEASOME NON-ATPASE REGULATORY SUBUNIT 4"/>
    <property type="match status" value="1"/>
</dbReference>
<dbReference type="PROSITE" id="PS50330">
    <property type="entry name" value="UIM"/>
    <property type="match status" value="2"/>
</dbReference>
<accession>A0A914EBQ2</accession>
<dbReference type="FunFam" id="3.40.50.410:FF:000005">
    <property type="entry name" value="26S proteasome non-ATPase regulatory subunit 4"/>
    <property type="match status" value="1"/>
</dbReference>
<dbReference type="WBParaSite" id="ACRNAN_scaffold7106.g19788.t1">
    <property type="protein sequence ID" value="ACRNAN_scaffold7106.g19788.t1"/>
    <property type="gene ID" value="ACRNAN_scaffold7106.g19788"/>
</dbReference>
<name>A0A914EBQ2_9BILA</name>
<evidence type="ECO:0000256" key="1">
    <source>
        <dbReference type="ARBA" id="ARBA00005574"/>
    </source>
</evidence>
<dbReference type="InterPro" id="IPR036465">
    <property type="entry name" value="vWFA_dom_sf"/>
</dbReference>
<comment type="similarity">
    <text evidence="1">Belongs to the proteasome subunit S5A family.</text>
</comment>
<evidence type="ECO:0000256" key="4">
    <source>
        <dbReference type="SAM" id="MobiDB-lite"/>
    </source>
</evidence>
<dbReference type="PANTHER" id="PTHR10223">
    <property type="entry name" value="26S PROTEASOME NON-ATPASE REGULATORY SUBUNIT 4"/>
    <property type="match status" value="1"/>
</dbReference>
<dbReference type="GO" id="GO:0043161">
    <property type="term" value="P:proteasome-mediated ubiquitin-dependent protein catabolic process"/>
    <property type="evidence" value="ECO:0007669"/>
    <property type="project" value="TreeGrafter"/>
</dbReference>
<reference evidence="7" key="1">
    <citation type="submission" date="2022-11" db="UniProtKB">
        <authorList>
            <consortium name="WormBaseParasite"/>
        </authorList>
    </citation>
    <scope>IDENTIFICATION</scope>
</reference>
<evidence type="ECO:0000313" key="6">
    <source>
        <dbReference type="Proteomes" id="UP000887540"/>
    </source>
</evidence>
<feature type="region of interest" description="Disordered" evidence="4">
    <location>
        <begin position="289"/>
        <end position="356"/>
    </location>
</feature>
<proteinExistence type="inferred from homology"/>
<evidence type="ECO:0000313" key="7">
    <source>
        <dbReference type="WBParaSite" id="ACRNAN_scaffold7106.g19788.t1"/>
    </source>
</evidence>
<dbReference type="AlphaFoldDB" id="A0A914EBQ2"/>
<feature type="compositionally biased region" description="Basic and acidic residues" evidence="4">
    <location>
        <begin position="338"/>
        <end position="356"/>
    </location>
</feature>
<dbReference type="Pfam" id="PF02809">
    <property type="entry name" value="UIM"/>
    <property type="match status" value="2"/>
</dbReference>
<dbReference type="Pfam" id="PF13519">
    <property type="entry name" value="VWA_2"/>
    <property type="match status" value="1"/>
</dbReference>
<dbReference type="Proteomes" id="UP000887540">
    <property type="component" value="Unplaced"/>
</dbReference>
<dbReference type="Gene3D" id="6.10.300.40">
    <property type="match status" value="1"/>
</dbReference>
<dbReference type="SMART" id="SM00726">
    <property type="entry name" value="UIM"/>
    <property type="match status" value="2"/>
</dbReference>